<dbReference type="Gene3D" id="2.160.20.120">
    <property type="match status" value="1"/>
</dbReference>
<feature type="signal peptide" evidence="2">
    <location>
        <begin position="1"/>
        <end position="19"/>
    </location>
</feature>
<feature type="non-terminal residue" evidence="3">
    <location>
        <position position="411"/>
    </location>
</feature>
<dbReference type="EMBL" id="AGNL01004987">
    <property type="protein sequence ID" value="EJK72992.1"/>
    <property type="molecule type" value="Genomic_DNA"/>
</dbReference>
<feature type="chain" id="PRO_5003838122" description="Auto-transporter adhesin head GIN domain-containing protein" evidence="2">
    <location>
        <begin position="20"/>
        <end position="411"/>
    </location>
</feature>
<comment type="caution">
    <text evidence="3">The sequence shown here is derived from an EMBL/GenBank/DDBJ whole genome shotgun (WGS) entry which is preliminary data.</text>
</comment>
<accession>K0TMU5</accession>
<keyword evidence="2" id="KW-0732">Signal</keyword>
<sequence>MNTIFRTAFFLIASSGASADDFVPIIIRGDAGSVQSINTDINCLDGNIRAPKTMFTIEPGTEVGVSANVADLVVAEVADDGVLRFAWDSRVAGGAISGGVRITMPADQLRSVVVGGRGGYNHNAQILEGFTSIDTLEVSGSTFVWASLDDVQTDLSVEAYERGTVRLKSADLKSLTAGGQARIYVELDSSVNSLDLSGQSRVFVKAPGGIQDGSLVGSSQLFASGAVSGTIDLDGTSRAYLSACTNVDVRASSRAECAERPWEGSVDVSFQPGTRKGVYSCIAEFYDILEIETVYPIGEMSQRRRAPSNSPARASPNGVARRERGTSPDAAGPEPDLRPGRTFGNVTVPPPPESSASASMAHDDGGPPSALASPPGAARPGDLRPTHDGPASPDSSPPSDAGVPRRGEDAG</sequence>
<dbReference type="AlphaFoldDB" id="K0TMU5"/>
<evidence type="ECO:0000313" key="3">
    <source>
        <dbReference type="EMBL" id="EJK72992.1"/>
    </source>
</evidence>
<reference evidence="3 4" key="1">
    <citation type="journal article" date="2012" name="Genome Biol.">
        <title>Genome and low-iron response of an oceanic diatom adapted to chronic iron limitation.</title>
        <authorList>
            <person name="Lommer M."/>
            <person name="Specht M."/>
            <person name="Roy A.S."/>
            <person name="Kraemer L."/>
            <person name="Andreson R."/>
            <person name="Gutowska M.A."/>
            <person name="Wolf J."/>
            <person name="Bergner S.V."/>
            <person name="Schilhabel M.B."/>
            <person name="Klostermeier U.C."/>
            <person name="Beiko R.G."/>
            <person name="Rosenstiel P."/>
            <person name="Hippler M."/>
            <person name="Laroche J."/>
        </authorList>
    </citation>
    <scope>NUCLEOTIDE SEQUENCE [LARGE SCALE GENOMIC DNA]</scope>
    <source>
        <strain evidence="3 4">CCMP1005</strain>
    </source>
</reference>
<feature type="region of interest" description="Disordered" evidence="1">
    <location>
        <begin position="301"/>
        <end position="411"/>
    </location>
</feature>
<feature type="compositionally biased region" description="Low complexity" evidence="1">
    <location>
        <begin position="366"/>
        <end position="380"/>
    </location>
</feature>
<protein>
    <recommendedName>
        <fullName evidence="5">Auto-transporter adhesin head GIN domain-containing protein</fullName>
    </recommendedName>
</protein>
<evidence type="ECO:0008006" key="5">
    <source>
        <dbReference type="Google" id="ProtNLM"/>
    </source>
</evidence>
<feature type="compositionally biased region" description="Low complexity" evidence="1">
    <location>
        <begin position="388"/>
        <end position="402"/>
    </location>
</feature>
<organism evidence="3 4">
    <name type="scientific">Thalassiosira oceanica</name>
    <name type="common">Marine diatom</name>
    <dbReference type="NCBI Taxonomy" id="159749"/>
    <lineage>
        <taxon>Eukaryota</taxon>
        <taxon>Sar</taxon>
        <taxon>Stramenopiles</taxon>
        <taxon>Ochrophyta</taxon>
        <taxon>Bacillariophyta</taxon>
        <taxon>Coscinodiscophyceae</taxon>
        <taxon>Thalassiosirophycidae</taxon>
        <taxon>Thalassiosirales</taxon>
        <taxon>Thalassiosiraceae</taxon>
        <taxon>Thalassiosira</taxon>
    </lineage>
</organism>
<gene>
    <name evidence="3" type="ORF">THAOC_05416</name>
</gene>
<evidence type="ECO:0000256" key="2">
    <source>
        <dbReference type="SAM" id="SignalP"/>
    </source>
</evidence>
<evidence type="ECO:0000256" key="1">
    <source>
        <dbReference type="SAM" id="MobiDB-lite"/>
    </source>
</evidence>
<dbReference type="OrthoDB" id="56184at2759"/>
<dbReference type="Proteomes" id="UP000266841">
    <property type="component" value="Unassembled WGS sequence"/>
</dbReference>
<keyword evidence="4" id="KW-1185">Reference proteome</keyword>
<name>K0TMU5_THAOC</name>
<proteinExistence type="predicted"/>
<evidence type="ECO:0000313" key="4">
    <source>
        <dbReference type="Proteomes" id="UP000266841"/>
    </source>
</evidence>
<feature type="compositionally biased region" description="Low complexity" evidence="1">
    <location>
        <begin position="307"/>
        <end position="317"/>
    </location>
</feature>